<evidence type="ECO:0000259" key="5">
    <source>
        <dbReference type="Pfam" id="PF05193"/>
    </source>
</evidence>
<dbReference type="SUPFAM" id="SSF63411">
    <property type="entry name" value="LuxS/MPP-like metallohydrolase"/>
    <property type="match status" value="2"/>
</dbReference>
<dbReference type="InterPro" id="IPR011765">
    <property type="entry name" value="Pept_M16_N"/>
</dbReference>
<dbReference type="Proteomes" id="UP001054945">
    <property type="component" value="Unassembled WGS sequence"/>
</dbReference>
<dbReference type="FunFam" id="3.30.830.10:FF:000039">
    <property type="entry name" value="Ubiquinol-cytochrome c reductase core subunit 2"/>
    <property type="match status" value="1"/>
</dbReference>
<name>A0AAV4Y4X9_CAEEX</name>
<dbReference type="GO" id="GO:0046872">
    <property type="term" value="F:metal ion binding"/>
    <property type="evidence" value="ECO:0007669"/>
    <property type="project" value="InterPro"/>
</dbReference>
<feature type="domain" description="Peptidase M16 C-terminal" evidence="5">
    <location>
        <begin position="206"/>
        <end position="382"/>
    </location>
</feature>
<keyword evidence="7" id="KW-1185">Reference proteome</keyword>
<proteinExistence type="predicted"/>
<dbReference type="InterPro" id="IPR050361">
    <property type="entry name" value="MPP/UQCRC_Complex"/>
</dbReference>
<dbReference type="GO" id="GO:0016020">
    <property type="term" value="C:membrane"/>
    <property type="evidence" value="ECO:0007669"/>
    <property type="project" value="UniProtKB-ARBA"/>
</dbReference>
<organism evidence="6 7">
    <name type="scientific">Caerostris extrusa</name>
    <name type="common">Bark spider</name>
    <name type="synonym">Caerostris bankana</name>
    <dbReference type="NCBI Taxonomy" id="172846"/>
    <lineage>
        <taxon>Eukaryota</taxon>
        <taxon>Metazoa</taxon>
        <taxon>Ecdysozoa</taxon>
        <taxon>Arthropoda</taxon>
        <taxon>Chelicerata</taxon>
        <taxon>Arachnida</taxon>
        <taxon>Araneae</taxon>
        <taxon>Araneomorphae</taxon>
        <taxon>Entelegynae</taxon>
        <taxon>Araneoidea</taxon>
        <taxon>Araneidae</taxon>
        <taxon>Caerostris</taxon>
    </lineage>
</organism>
<dbReference type="FunFam" id="3.30.830.10:FF:000021">
    <property type="entry name" value="Cytochrome b-c1 complex subunit 2"/>
    <property type="match status" value="1"/>
</dbReference>
<keyword evidence="3" id="KW-0496">Mitochondrion</keyword>
<reference evidence="6 7" key="1">
    <citation type="submission" date="2021-06" db="EMBL/GenBank/DDBJ databases">
        <title>Caerostris extrusa draft genome.</title>
        <authorList>
            <person name="Kono N."/>
            <person name="Arakawa K."/>
        </authorList>
    </citation>
    <scope>NUCLEOTIDE SEQUENCE [LARGE SCALE GENOMIC DNA]</scope>
</reference>
<keyword evidence="2" id="KW-0809">Transit peptide</keyword>
<dbReference type="PANTHER" id="PTHR11851:SF226">
    <property type="entry name" value="CYTOCHROME B-C1 COMPLEX SUBUNIT 2, MITOCHONDRIAL"/>
    <property type="match status" value="1"/>
</dbReference>
<sequence length="507" mass="55048">MNANRFRQIWCNQRRFLNTNKIKLAQSASQAEADIDLLSKQDAQISQISSGITVASVENYSPITQVSVVVKAGSRYEVPQNMGIVHLLRHCAALSTKNHSAFALTRSVEVNGAKLNCTSTREHLIYNLKCSRDNIEGGLALLADVVTNPAFKPWDVEEASSMLPIDLALYQNKPEAVLMEAIHKASFRGGLSNSLYSEHFMIGKHTSEMLHDYVKNHFTASKTAVVGLGVSHDDLEKGVGNLFHFQGGSSGSDGTSKFAPGEIRMEANLPLVYSAVVAEGAGAANVKDALSLGVLQCILGLGNHIDMSGSNYSVLGEAAAKTTNNPFYVSGLNVNYSDTGLFGAYIVGQPQDMKTLVKAVVTQMKDASKNITDSAIQIGKHKLKAKLLMERETADGNLNSMAQDVSLNGKIRDVKELEKAIDDLQAADIKRKFKHILTVMRLCNNESFVTNLPICIQSLEMPNLCNDNKNLHLSIPFPTVASKVMKAKPAMASLGRLHATPHVDELL</sequence>
<evidence type="ECO:0000313" key="7">
    <source>
        <dbReference type="Proteomes" id="UP001054945"/>
    </source>
</evidence>
<dbReference type="InterPro" id="IPR011249">
    <property type="entry name" value="Metalloenz_LuxS/M16"/>
</dbReference>
<accession>A0AAV4Y4X9</accession>
<dbReference type="EMBL" id="BPLR01018741">
    <property type="protein sequence ID" value="GIZ01954.1"/>
    <property type="molecule type" value="Genomic_DNA"/>
</dbReference>
<evidence type="ECO:0000259" key="4">
    <source>
        <dbReference type="Pfam" id="PF00675"/>
    </source>
</evidence>
<dbReference type="InterPro" id="IPR007863">
    <property type="entry name" value="Peptidase_M16_C"/>
</dbReference>
<dbReference type="Gene3D" id="3.30.830.10">
    <property type="entry name" value="Metalloenzyme, LuxS/M16 peptidase-like"/>
    <property type="match status" value="2"/>
</dbReference>
<dbReference type="Pfam" id="PF00675">
    <property type="entry name" value="Peptidase_M16"/>
    <property type="match status" value="1"/>
</dbReference>
<gene>
    <name evidence="6" type="primary">UQCRC2</name>
    <name evidence="6" type="ORF">CEXT_374391</name>
</gene>
<dbReference type="AlphaFoldDB" id="A0AAV4Y4X9"/>
<dbReference type="Pfam" id="PF05193">
    <property type="entry name" value="Peptidase_M16_C"/>
    <property type="match status" value="1"/>
</dbReference>
<evidence type="ECO:0000256" key="3">
    <source>
        <dbReference type="ARBA" id="ARBA00023128"/>
    </source>
</evidence>
<protein>
    <submittedName>
        <fullName evidence="6">Cytochrome b-c1 complex subunit 2, mitochondrial</fullName>
    </submittedName>
</protein>
<comment type="caution">
    <text evidence="6">The sequence shown here is derived from an EMBL/GenBank/DDBJ whole genome shotgun (WGS) entry which is preliminary data.</text>
</comment>
<evidence type="ECO:0000313" key="6">
    <source>
        <dbReference type="EMBL" id="GIZ01954.1"/>
    </source>
</evidence>
<evidence type="ECO:0000256" key="1">
    <source>
        <dbReference type="ARBA" id="ARBA00004173"/>
    </source>
</evidence>
<evidence type="ECO:0000256" key="2">
    <source>
        <dbReference type="ARBA" id="ARBA00022946"/>
    </source>
</evidence>
<comment type="subcellular location">
    <subcellularLocation>
        <location evidence="1">Mitochondrion</location>
    </subcellularLocation>
</comment>
<dbReference type="PANTHER" id="PTHR11851">
    <property type="entry name" value="METALLOPROTEASE"/>
    <property type="match status" value="1"/>
</dbReference>
<dbReference type="GO" id="GO:0005739">
    <property type="term" value="C:mitochondrion"/>
    <property type="evidence" value="ECO:0007669"/>
    <property type="project" value="UniProtKB-SubCell"/>
</dbReference>
<feature type="domain" description="Peptidase M16 N-terminal" evidence="4">
    <location>
        <begin position="54"/>
        <end position="196"/>
    </location>
</feature>